<dbReference type="EMBL" id="QZKU01000115">
    <property type="protein sequence ID" value="RJP17426.1"/>
    <property type="molecule type" value="Genomic_DNA"/>
</dbReference>
<dbReference type="Gene3D" id="3.40.50.2020">
    <property type="match status" value="1"/>
</dbReference>
<sequence length="201" mass="21242">MNRKSTGADRKLTSVQVLEMFEKRGALLSGHFQLTSGLHSDRYLQCALVLQYPETAGELGAAIAAKFQGDEIDCVVGPAVGGIVIAHEVGRELGARVMFCEREAGSMKLRRGFAIAGNERALVVEDVTTTGGSVREVMSALEKAGAVIVGVGAIIDRSGGGIKFGVPFKPLAKLEVSTFEPRSCPLCKQGLPLSKPGSRQI</sequence>
<dbReference type="GO" id="GO:0019856">
    <property type="term" value="P:pyrimidine nucleobase biosynthetic process"/>
    <property type="evidence" value="ECO:0007669"/>
    <property type="project" value="InterPro"/>
</dbReference>
<evidence type="ECO:0000259" key="8">
    <source>
        <dbReference type="Pfam" id="PF00156"/>
    </source>
</evidence>
<keyword evidence="6 7" id="KW-0665">Pyrimidine biosynthesis</keyword>
<dbReference type="CDD" id="cd06223">
    <property type="entry name" value="PRTases_typeI"/>
    <property type="match status" value="1"/>
</dbReference>
<comment type="catalytic activity">
    <reaction evidence="7">
        <text>orotidine 5'-phosphate + diphosphate = orotate + 5-phospho-alpha-D-ribose 1-diphosphate</text>
        <dbReference type="Rhea" id="RHEA:10380"/>
        <dbReference type="ChEBI" id="CHEBI:30839"/>
        <dbReference type="ChEBI" id="CHEBI:33019"/>
        <dbReference type="ChEBI" id="CHEBI:57538"/>
        <dbReference type="ChEBI" id="CHEBI:58017"/>
        <dbReference type="EC" id="2.4.2.10"/>
    </reaction>
</comment>
<name>A0A3A4NGD8_ABYX5</name>
<dbReference type="PANTHER" id="PTHR19278:SF9">
    <property type="entry name" value="URIDINE 5'-MONOPHOSPHATE SYNTHASE"/>
    <property type="match status" value="1"/>
</dbReference>
<comment type="function">
    <text evidence="7">Catalyzes the transfer of a ribosyl phosphate group from 5-phosphoribose 1-diphosphate to orotate, leading to the formation of orotidine monophosphate (OMP).</text>
</comment>
<dbReference type="InterPro" id="IPR000836">
    <property type="entry name" value="PRTase_dom"/>
</dbReference>
<reference evidence="9 10" key="1">
    <citation type="journal article" date="2017" name="ISME J.">
        <title>Energy and carbon metabolisms in a deep terrestrial subsurface fluid microbial community.</title>
        <authorList>
            <person name="Momper L."/>
            <person name="Jungbluth S.P."/>
            <person name="Lee M.D."/>
            <person name="Amend J.P."/>
        </authorList>
    </citation>
    <scope>NUCLEOTIDE SEQUENCE [LARGE SCALE GENOMIC DNA]</scope>
    <source>
        <strain evidence="9">SURF_5</strain>
    </source>
</reference>
<dbReference type="GO" id="GO:0044205">
    <property type="term" value="P:'de novo' UMP biosynthetic process"/>
    <property type="evidence" value="ECO:0007669"/>
    <property type="project" value="UniProtKB-UniRule"/>
</dbReference>
<dbReference type="PANTHER" id="PTHR19278">
    <property type="entry name" value="OROTATE PHOSPHORIBOSYLTRANSFERASE"/>
    <property type="match status" value="1"/>
</dbReference>
<dbReference type="UniPathway" id="UPA00070">
    <property type="reaction ID" value="UER00119"/>
</dbReference>
<feature type="binding site" evidence="7">
    <location>
        <position position="157"/>
    </location>
    <ligand>
        <name>orotate</name>
        <dbReference type="ChEBI" id="CHEBI:30839"/>
    </ligand>
</feature>
<comment type="similarity">
    <text evidence="7">Belongs to the purine/pyrimidine phosphoribosyltransferase family. PyrE subfamily.</text>
</comment>
<dbReference type="GO" id="GO:0000287">
    <property type="term" value="F:magnesium ion binding"/>
    <property type="evidence" value="ECO:0007669"/>
    <property type="project" value="UniProtKB-UniRule"/>
</dbReference>
<feature type="binding site" evidence="7">
    <location>
        <position position="129"/>
    </location>
    <ligand>
        <name>orotate</name>
        <dbReference type="ChEBI" id="CHEBI:30839"/>
    </ligand>
</feature>
<comment type="caution">
    <text evidence="9">The sequence shown here is derived from an EMBL/GenBank/DDBJ whole genome shotgun (WGS) entry which is preliminary data.</text>
</comment>
<dbReference type="Pfam" id="PF00156">
    <property type="entry name" value="Pribosyltran"/>
    <property type="match status" value="1"/>
</dbReference>
<keyword evidence="3 7" id="KW-0328">Glycosyltransferase</keyword>
<dbReference type="InterPro" id="IPR023031">
    <property type="entry name" value="OPRT"/>
</dbReference>
<organism evidence="9 10">
    <name type="scientific">Abyssobacteria bacterium (strain SURF_5)</name>
    <dbReference type="NCBI Taxonomy" id="2093360"/>
    <lineage>
        <taxon>Bacteria</taxon>
        <taxon>Pseudomonadati</taxon>
        <taxon>Candidatus Hydrogenedentota</taxon>
        <taxon>Candidatus Abyssobacteria</taxon>
    </lineage>
</organism>
<dbReference type="InterPro" id="IPR006273">
    <property type="entry name" value="Orotate_PRibTrfase_bac"/>
</dbReference>
<comment type="cofactor">
    <cofactor evidence="7">
        <name>Mg(2+)</name>
        <dbReference type="ChEBI" id="CHEBI:18420"/>
    </cofactor>
</comment>
<feature type="binding site" description="in other chain" evidence="7">
    <location>
        <begin position="125"/>
        <end position="133"/>
    </location>
    <ligand>
        <name>5-phospho-alpha-D-ribose 1-diphosphate</name>
        <dbReference type="ChEBI" id="CHEBI:58017"/>
        <note>ligand shared between dimeric partners</note>
    </ligand>
</feature>
<dbReference type="SUPFAM" id="SSF53271">
    <property type="entry name" value="PRTase-like"/>
    <property type="match status" value="1"/>
</dbReference>
<evidence type="ECO:0000256" key="7">
    <source>
        <dbReference type="HAMAP-Rule" id="MF_01208"/>
    </source>
</evidence>
<accession>A0A3A4NGD8</accession>
<evidence type="ECO:0000256" key="5">
    <source>
        <dbReference type="ARBA" id="ARBA00022842"/>
    </source>
</evidence>
<evidence type="ECO:0000256" key="4">
    <source>
        <dbReference type="ARBA" id="ARBA00022679"/>
    </source>
</evidence>
<proteinExistence type="inferred from homology"/>
<keyword evidence="5 7" id="KW-0460">Magnesium</keyword>
<evidence type="ECO:0000313" key="10">
    <source>
        <dbReference type="Proteomes" id="UP000265882"/>
    </source>
</evidence>
<comment type="pathway">
    <text evidence="1 7">Pyrimidine metabolism; UMP biosynthesis via de novo pathway; UMP from orotate: step 1/2.</text>
</comment>
<keyword evidence="4 7" id="KW-0808">Transferase</keyword>
<evidence type="ECO:0000256" key="1">
    <source>
        <dbReference type="ARBA" id="ARBA00004889"/>
    </source>
</evidence>
<dbReference type="InterPro" id="IPR029057">
    <property type="entry name" value="PRTase-like"/>
</dbReference>
<gene>
    <name evidence="7" type="primary">pyrE</name>
    <name evidence="9" type="ORF">C4520_16825</name>
</gene>
<evidence type="ECO:0000256" key="2">
    <source>
        <dbReference type="ARBA" id="ARBA00011971"/>
    </source>
</evidence>
<comment type="subunit">
    <text evidence="7">Homodimer.</text>
</comment>
<dbReference type="Proteomes" id="UP000265882">
    <property type="component" value="Unassembled WGS sequence"/>
</dbReference>
<dbReference type="GO" id="GO:0004588">
    <property type="term" value="F:orotate phosphoribosyltransferase activity"/>
    <property type="evidence" value="ECO:0007669"/>
    <property type="project" value="UniProtKB-UniRule"/>
</dbReference>
<dbReference type="NCBIfam" id="TIGR01367">
    <property type="entry name" value="pyrE_Therm"/>
    <property type="match status" value="1"/>
</dbReference>
<evidence type="ECO:0000256" key="6">
    <source>
        <dbReference type="ARBA" id="ARBA00022975"/>
    </source>
</evidence>
<feature type="domain" description="Phosphoribosyltransferase" evidence="8">
    <location>
        <begin position="63"/>
        <end position="159"/>
    </location>
</feature>
<comment type="caution">
    <text evidence="7">Lacks conserved residue(s) required for the propagation of feature annotation.</text>
</comment>
<evidence type="ECO:0000256" key="3">
    <source>
        <dbReference type="ARBA" id="ARBA00022676"/>
    </source>
</evidence>
<dbReference type="AlphaFoldDB" id="A0A3A4NGD8"/>
<evidence type="ECO:0000313" key="9">
    <source>
        <dbReference type="EMBL" id="RJP17426.1"/>
    </source>
</evidence>
<dbReference type="HAMAP" id="MF_01208">
    <property type="entry name" value="PyrE"/>
    <property type="match status" value="1"/>
</dbReference>
<dbReference type="EC" id="2.4.2.10" evidence="2 7"/>
<protein>
    <recommendedName>
        <fullName evidence="2 7">Orotate phosphoribosyltransferase</fullName>
        <shortName evidence="7">OPRT</shortName>
        <shortName evidence="7">OPRTase</shortName>
        <ecNumber evidence="2 7">2.4.2.10</ecNumber>
    </recommendedName>
</protein>